<dbReference type="AlphaFoldDB" id="A0ABD2J6U5"/>
<evidence type="ECO:0000313" key="6">
    <source>
        <dbReference type="Proteomes" id="UP001620626"/>
    </source>
</evidence>
<organism evidence="5 6">
    <name type="scientific">Heterodera trifolii</name>
    <dbReference type="NCBI Taxonomy" id="157864"/>
    <lineage>
        <taxon>Eukaryota</taxon>
        <taxon>Metazoa</taxon>
        <taxon>Ecdysozoa</taxon>
        <taxon>Nematoda</taxon>
        <taxon>Chromadorea</taxon>
        <taxon>Rhabditida</taxon>
        <taxon>Tylenchina</taxon>
        <taxon>Tylenchomorpha</taxon>
        <taxon>Tylenchoidea</taxon>
        <taxon>Heteroderidae</taxon>
        <taxon>Heteroderinae</taxon>
        <taxon>Heterodera</taxon>
    </lineage>
</organism>
<dbReference type="PROSITE" id="PS50089">
    <property type="entry name" value="ZF_RING_2"/>
    <property type="match status" value="1"/>
</dbReference>
<evidence type="ECO:0000256" key="3">
    <source>
        <dbReference type="PROSITE-ProRule" id="PRU00175"/>
    </source>
</evidence>
<dbReference type="GO" id="GO:0008270">
    <property type="term" value="F:zinc ion binding"/>
    <property type="evidence" value="ECO:0007669"/>
    <property type="project" value="UniProtKB-KW"/>
</dbReference>
<keyword evidence="1 3" id="KW-0863">Zinc-finger</keyword>
<comment type="caution">
    <text evidence="5">The sequence shown here is derived from an EMBL/GenBank/DDBJ whole genome shotgun (WGS) entry which is preliminary data.</text>
</comment>
<keyword evidence="6" id="KW-1185">Reference proteome</keyword>
<keyword evidence="1 3" id="KW-0479">Metal-binding</keyword>
<evidence type="ECO:0000256" key="2">
    <source>
        <dbReference type="ARBA" id="ARBA00022833"/>
    </source>
</evidence>
<accession>A0ABD2J6U5</accession>
<dbReference type="SUPFAM" id="SSF57850">
    <property type="entry name" value="RING/U-box"/>
    <property type="match status" value="1"/>
</dbReference>
<dbReference type="InterPro" id="IPR001841">
    <property type="entry name" value="Znf_RING"/>
</dbReference>
<dbReference type="Proteomes" id="UP001620626">
    <property type="component" value="Unassembled WGS sequence"/>
</dbReference>
<reference evidence="5 6" key="1">
    <citation type="submission" date="2024-10" db="EMBL/GenBank/DDBJ databases">
        <authorList>
            <person name="Kim D."/>
        </authorList>
    </citation>
    <scope>NUCLEOTIDE SEQUENCE [LARGE SCALE GENOMIC DNA]</scope>
    <source>
        <strain evidence="5">BH-2024</strain>
    </source>
</reference>
<protein>
    <recommendedName>
        <fullName evidence="4">RING-type domain-containing protein</fullName>
    </recommendedName>
</protein>
<dbReference type="EMBL" id="JBICBT010001071">
    <property type="protein sequence ID" value="KAL3084633.1"/>
    <property type="molecule type" value="Genomic_DNA"/>
</dbReference>
<name>A0ABD2J6U5_9BILA</name>
<evidence type="ECO:0000313" key="5">
    <source>
        <dbReference type="EMBL" id="KAL3084633.1"/>
    </source>
</evidence>
<sequence length="159" mass="17754">MAPNQRKGQNPSLYGTARCHECHGDRCMPCAKLRERNRERARMGLCHGRMTLEFGPMSREQQLNATAARNPMEAALQAGSETKAVFRWGDPLAPVHFPDTLLYPNIGGMCLCIVGVAQFFGACGHVGLCRQCLLMHLKISPNPEKCPYCRVSTTFYMLH</sequence>
<feature type="domain" description="RING-type" evidence="4">
    <location>
        <begin position="111"/>
        <end position="150"/>
    </location>
</feature>
<proteinExistence type="predicted"/>
<evidence type="ECO:0000259" key="4">
    <source>
        <dbReference type="PROSITE" id="PS50089"/>
    </source>
</evidence>
<evidence type="ECO:0000256" key="1">
    <source>
        <dbReference type="ARBA" id="ARBA00022771"/>
    </source>
</evidence>
<keyword evidence="2" id="KW-0862">Zinc</keyword>
<gene>
    <name evidence="5" type="ORF">niasHT_035242</name>
</gene>